<evidence type="ECO:0000256" key="1">
    <source>
        <dbReference type="PIRSR" id="PIRSR006487-1"/>
    </source>
</evidence>
<dbReference type="SUPFAM" id="SSF103025">
    <property type="entry name" value="Folate-binding domain"/>
    <property type="match status" value="1"/>
</dbReference>
<reference evidence="3 4" key="1">
    <citation type="submission" date="2020-07" db="EMBL/GenBank/DDBJ databases">
        <title>Sequencing the genomes of 1000 actinobacteria strains.</title>
        <authorList>
            <person name="Klenk H.-P."/>
        </authorList>
    </citation>
    <scope>NUCLEOTIDE SEQUENCE [LARGE SCALE GENOMIC DNA]</scope>
    <source>
        <strain evidence="3 4">DSM 26487</strain>
    </source>
</reference>
<dbReference type="EMBL" id="JACBZR010000001">
    <property type="protein sequence ID" value="NYI77688.1"/>
    <property type="molecule type" value="Genomic_DNA"/>
</dbReference>
<dbReference type="SUPFAM" id="SSF101790">
    <property type="entry name" value="Aminomethyltransferase beta-barrel domain"/>
    <property type="match status" value="1"/>
</dbReference>
<dbReference type="InterPro" id="IPR027266">
    <property type="entry name" value="TrmE/GcvT-like"/>
</dbReference>
<evidence type="ECO:0000313" key="4">
    <source>
        <dbReference type="Proteomes" id="UP000564496"/>
    </source>
</evidence>
<proteinExistence type="predicted"/>
<gene>
    <name evidence="3" type="ORF">BJ988_002336</name>
</gene>
<evidence type="ECO:0000313" key="3">
    <source>
        <dbReference type="EMBL" id="NYI77688.1"/>
    </source>
</evidence>
<keyword evidence="4" id="KW-1185">Reference proteome</keyword>
<comment type="caution">
    <text evidence="3">The sequence shown here is derived from an EMBL/GenBank/DDBJ whole genome shotgun (WGS) entry which is preliminary data.</text>
</comment>
<sequence length="472" mass="52515">MSVESPLRSLQDLVDSLPDLVDYFYNDSPGLNIRTRTDRIPIPAEFSNWREEQRAWRETAVLFDQTHHMPELFVTGPDARAMLNWIGVNSFANLQPGLAKQLVGCTPQGHIIGESILYAHGDDSYELVSGMPLLNWIEFQASTGGWDVSIQRDNNTSENTTGRRVRFRYQLDGPLAASIFEKVVGEPLPDPGAFRTFTTKVAGVDVLVLRHGMAGRHKAYEISGAYDDEATVRDALLRAGEEFGLRRGGTKAYFSTNYESGWIAGPLPGIYTAEDLRAFRHWLPADGWEGTWQIAGSFRPSRIEDFYTTPYDLGYDKIVKFDHDFIGQGALAEIAQNPPRRRVTLMWNKDDVLSVIGSLLEQGTPGKFIDFPMADYGLLVQRDTVFIDARPVGLSTFCGYSANERRILSIAMLDAAHAEPGTEVTVLWGEPDGGSRKSRVERHRQMEVRATVAPAPFACSPQSTGHSEAPRG</sequence>
<dbReference type="InterPro" id="IPR028896">
    <property type="entry name" value="GcvT/YgfZ/DmdA"/>
</dbReference>
<keyword evidence="3" id="KW-0489">Methyltransferase</keyword>
<dbReference type="InterPro" id="IPR029043">
    <property type="entry name" value="GcvT/YgfZ_C"/>
</dbReference>
<dbReference type="Proteomes" id="UP000564496">
    <property type="component" value="Unassembled WGS sequence"/>
</dbReference>
<dbReference type="PANTHER" id="PTHR43757:SF2">
    <property type="entry name" value="AMINOMETHYLTRANSFERASE, MITOCHONDRIAL"/>
    <property type="match status" value="1"/>
</dbReference>
<dbReference type="AlphaFoldDB" id="A0A7Z0ISD4"/>
<dbReference type="RefSeq" id="WP_179658146.1">
    <property type="nucleotide sequence ID" value="NZ_JACBZR010000001.1"/>
</dbReference>
<keyword evidence="3" id="KW-0808">Transferase</keyword>
<accession>A0A7Z0ISD4</accession>
<dbReference type="Pfam" id="PF01571">
    <property type="entry name" value="GCV_T"/>
    <property type="match status" value="1"/>
</dbReference>
<dbReference type="GO" id="GO:0032259">
    <property type="term" value="P:methylation"/>
    <property type="evidence" value="ECO:0007669"/>
    <property type="project" value="UniProtKB-KW"/>
</dbReference>
<dbReference type="PANTHER" id="PTHR43757">
    <property type="entry name" value="AMINOMETHYLTRANSFERASE"/>
    <property type="match status" value="1"/>
</dbReference>
<evidence type="ECO:0000259" key="2">
    <source>
        <dbReference type="Pfam" id="PF01571"/>
    </source>
</evidence>
<feature type="domain" description="GCVT N-terminal" evidence="2">
    <location>
        <begin position="45"/>
        <end position="263"/>
    </location>
</feature>
<name>A0A7Z0ISD4_9ACTN</name>
<feature type="binding site" evidence="1">
    <location>
        <position position="221"/>
    </location>
    <ligand>
        <name>substrate</name>
    </ligand>
</feature>
<protein>
    <submittedName>
        <fullName evidence="3">Glycine cleavage system aminomethyltransferase T</fullName>
    </submittedName>
</protein>
<organism evidence="3 4">
    <name type="scientific">Nocardioides panzhihuensis</name>
    <dbReference type="NCBI Taxonomy" id="860243"/>
    <lineage>
        <taxon>Bacteria</taxon>
        <taxon>Bacillati</taxon>
        <taxon>Actinomycetota</taxon>
        <taxon>Actinomycetes</taxon>
        <taxon>Propionibacteriales</taxon>
        <taxon>Nocardioidaceae</taxon>
        <taxon>Nocardioides</taxon>
    </lineage>
</organism>
<dbReference type="InterPro" id="IPR006222">
    <property type="entry name" value="GCVT_N"/>
</dbReference>
<dbReference type="Gene3D" id="3.30.1360.120">
    <property type="entry name" value="Probable tRNA modification gtpase trme, domain 1"/>
    <property type="match status" value="1"/>
</dbReference>
<dbReference type="GO" id="GO:0008168">
    <property type="term" value="F:methyltransferase activity"/>
    <property type="evidence" value="ECO:0007669"/>
    <property type="project" value="UniProtKB-KW"/>
</dbReference>